<dbReference type="AlphaFoldDB" id="A0AAD4WJY2"/>
<reference evidence="1 2" key="1">
    <citation type="journal article" date="2022" name="G3 (Bethesda)">
        <title>Whole-genome sequence and methylome profiling of the almond [Prunus dulcis (Mill.) D.A. Webb] cultivar 'Nonpareil'.</title>
        <authorList>
            <person name="D'Amico-Willman K.M."/>
            <person name="Ouma W.Z."/>
            <person name="Meulia T."/>
            <person name="Sideli G.M."/>
            <person name="Gradziel T.M."/>
            <person name="Fresnedo-Ramirez J."/>
        </authorList>
    </citation>
    <scope>NUCLEOTIDE SEQUENCE [LARGE SCALE GENOMIC DNA]</scope>
    <source>
        <strain evidence="1">Clone GOH B32 T37-40</strain>
    </source>
</reference>
<dbReference type="EMBL" id="JAJFAZ020000002">
    <property type="protein sequence ID" value="KAI5344805.1"/>
    <property type="molecule type" value="Genomic_DNA"/>
</dbReference>
<name>A0AAD4WJY2_PRUDU</name>
<evidence type="ECO:0000313" key="2">
    <source>
        <dbReference type="Proteomes" id="UP001054821"/>
    </source>
</evidence>
<keyword evidence="2" id="KW-1185">Reference proteome</keyword>
<comment type="caution">
    <text evidence="1">The sequence shown here is derived from an EMBL/GenBank/DDBJ whole genome shotgun (WGS) entry which is preliminary data.</text>
</comment>
<dbReference type="Proteomes" id="UP001054821">
    <property type="component" value="Chromosome 2"/>
</dbReference>
<protein>
    <submittedName>
        <fullName evidence="1">Uncharacterized protein</fullName>
    </submittedName>
</protein>
<proteinExistence type="predicted"/>
<gene>
    <name evidence="1" type="ORF">L3X38_012682</name>
</gene>
<organism evidence="1 2">
    <name type="scientific">Prunus dulcis</name>
    <name type="common">Almond</name>
    <name type="synonym">Amygdalus dulcis</name>
    <dbReference type="NCBI Taxonomy" id="3755"/>
    <lineage>
        <taxon>Eukaryota</taxon>
        <taxon>Viridiplantae</taxon>
        <taxon>Streptophyta</taxon>
        <taxon>Embryophyta</taxon>
        <taxon>Tracheophyta</taxon>
        <taxon>Spermatophyta</taxon>
        <taxon>Magnoliopsida</taxon>
        <taxon>eudicotyledons</taxon>
        <taxon>Gunneridae</taxon>
        <taxon>Pentapetalae</taxon>
        <taxon>rosids</taxon>
        <taxon>fabids</taxon>
        <taxon>Rosales</taxon>
        <taxon>Rosaceae</taxon>
        <taxon>Amygdaloideae</taxon>
        <taxon>Amygdaleae</taxon>
        <taxon>Prunus</taxon>
    </lineage>
</organism>
<evidence type="ECO:0000313" key="1">
    <source>
        <dbReference type="EMBL" id="KAI5344805.1"/>
    </source>
</evidence>
<sequence>MVSSSTSSFVLHPDQACLAVVLVRSDELGMTTKVPRCLESRGCGFDSLSLGVTSRDQLRHSTILSALGPPLWPSRFYFWELTTNFPVGHPSWDCSGPQLA</sequence>
<accession>A0AAD4WJY2</accession>